<feature type="compositionally biased region" description="Basic and acidic residues" evidence="1">
    <location>
        <begin position="224"/>
        <end position="236"/>
    </location>
</feature>
<feature type="non-terminal residue" evidence="2">
    <location>
        <position position="372"/>
    </location>
</feature>
<evidence type="ECO:0000256" key="1">
    <source>
        <dbReference type="SAM" id="MobiDB-lite"/>
    </source>
</evidence>
<keyword evidence="3" id="KW-1185">Reference proteome</keyword>
<name>C5KZE3_PERM5</name>
<dbReference type="Proteomes" id="UP000007800">
    <property type="component" value="Unassembled WGS sequence"/>
</dbReference>
<proteinExistence type="predicted"/>
<feature type="compositionally biased region" description="Basic and acidic residues" evidence="1">
    <location>
        <begin position="252"/>
        <end position="290"/>
    </location>
</feature>
<dbReference type="AlphaFoldDB" id="C5KZE3"/>
<evidence type="ECO:0000313" key="2">
    <source>
        <dbReference type="EMBL" id="EER10150.1"/>
    </source>
</evidence>
<dbReference type="EMBL" id="GG677783">
    <property type="protein sequence ID" value="EER10150.1"/>
    <property type="molecule type" value="Genomic_DNA"/>
</dbReference>
<reference evidence="2 3" key="1">
    <citation type="submission" date="2008-07" db="EMBL/GenBank/DDBJ databases">
        <authorList>
            <person name="El-Sayed N."/>
            <person name="Caler E."/>
            <person name="Inman J."/>
            <person name="Amedeo P."/>
            <person name="Hass B."/>
            <person name="Wortman J."/>
        </authorList>
    </citation>
    <scope>NUCLEOTIDE SEQUENCE [LARGE SCALE GENOMIC DNA]</scope>
    <source>
        <strain evidence="3">ATCC 50983 / TXsc</strain>
    </source>
</reference>
<feature type="region of interest" description="Disordered" evidence="1">
    <location>
        <begin position="99"/>
        <end position="372"/>
    </location>
</feature>
<dbReference type="GeneID" id="9038626"/>
<organism evidence="3">
    <name type="scientific">Perkinsus marinus (strain ATCC 50983 / TXsc)</name>
    <dbReference type="NCBI Taxonomy" id="423536"/>
    <lineage>
        <taxon>Eukaryota</taxon>
        <taxon>Sar</taxon>
        <taxon>Alveolata</taxon>
        <taxon>Perkinsozoa</taxon>
        <taxon>Perkinsea</taxon>
        <taxon>Perkinsida</taxon>
        <taxon>Perkinsidae</taxon>
        <taxon>Perkinsus</taxon>
    </lineage>
</organism>
<dbReference type="RefSeq" id="XP_002778355.1">
    <property type="nucleotide sequence ID" value="XM_002778309.1"/>
</dbReference>
<sequence>MRKVEVALKRFVDKKGLWWDWNYGKKSKRETGGGYVRVDLDPQLRQICMCTLASLKEVLFHARRYIEIDETQTIEVDDEDGVEESGSAVVVEEPIPLKVRPRTSPSADRGGWKRGAGGSGGKKWRGGNMDWRKKKGAGNEPGWKSGSGSAKSGWKTSNDTNWDDWNDDDWKGWKGNDQSGKKGEWKDANRDWNEPSSADKAVGGNNKTGWKKSWSDSKTAWGDGKGDKDWSWEGKDSQNWWKDGMGQWGRYWESEEGKEGGGSPERRPRNDWSDSESKCRWKWADDKWEKNSPVGDGNDELMVSGAPSPSTKPLETAEGGEGRSPSVVEEVEGDAVGSEGEAMSIVDDDDEGTIPQEAAAPRPVMEPGQLEQ</sequence>
<dbReference type="InParanoid" id="C5KZE3"/>
<protein>
    <submittedName>
        <fullName evidence="2">Uncharacterized protein</fullName>
    </submittedName>
</protein>
<gene>
    <name evidence="2" type="ORF">Pmar_PMAR005636</name>
</gene>
<feature type="compositionally biased region" description="Low complexity" evidence="1">
    <location>
        <begin position="142"/>
        <end position="160"/>
    </location>
</feature>
<accession>C5KZE3</accession>
<feature type="compositionally biased region" description="Basic and acidic residues" evidence="1">
    <location>
        <begin position="168"/>
        <end position="193"/>
    </location>
</feature>
<evidence type="ECO:0000313" key="3">
    <source>
        <dbReference type="Proteomes" id="UP000007800"/>
    </source>
</evidence>